<keyword evidence="3" id="KW-1185">Reference proteome</keyword>
<feature type="non-terminal residue" evidence="2">
    <location>
        <position position="1"/>
    </location>
</feature>
<name>A0A9P4K6J4_9PLEO</name>
<feature type="domain" description="SRR1-like" evidence="1">
    <location>
        <begin position="8"/>
        <end position="148"/>
    </location>
</feature>
<gene>
    <name evidence="2" type="ORF">CC78DRAFT_449690</name>
</gene>
<accession>A0A9P4K6J4</accession>
<feature type="non-terminal residue" evidence="2">
    <location>
        <position position="188"/>
    </location>
</feature>
<dbReference type="OrthoDB" id="5318346at2759"/>
<dbReference type="Pfam" id="PF07985">
    <property type="entry name" value="SRR1"/>
    <property type="match status" value="1"/>
</dbReference>
<comment type="caution">
    <text evidence="2">The sequence shown here is derived from an EMBL/GenBank/DDBJ whole genome shotgun (WGS) entry which is preliminary data.</text>
</comment>
<sequence length="188" mass="21073">LSRSLASVLKSTQSPIRRVLSLGLGSLLSNTKGQTRRLKQLAILLALRDELQKLNRAEIEVFAQDPGFTKQDEAFLSFLNIRILRTPSGASLGESSALLSPSTLIYSPFLTLEAYDALFAIEPLPLQALVSDDFNALKEKWPKYSNERAQVERLMKGAVNRYRRRVVSGEGFWEELDQSFPIAVYIAE</sequence>
<dbReference type="AlphaFoldDB" id="A0A9P4K6J4"/>
<evidence type="ECO:0000259" key="1">
    <source>
        <dbReference type="Pfam" id="PF07985"/>
    </source>
</evidence>
<organism evidence="2 3">
    <name type="scientific">Lojkania enalia</name>
    <dbReference type="NCBI Taxonomy" id="147567"/>
    <lineage>
        <taxon>Eukaryota</taxon>
        <taxon>Fungi</taxon>
        <taxon>Dikarya</taxon>
        <taxon>Ascomycota</taxon>
        <taxon>Pezizomycotina</taxon>
        <taxon>Dothideomycetes</taxon>
        <taxon>Pleosporomycetidae</taxon>
        <taxon>Pleosporales</taxon>
        <taxon>Pleosporales incertae sedis</taxon>
        <taxon>Lojkania</taxon>
    </lineage>
</organism>
<protein>
    <recommendedName>
        <fullName evidence="1">SRR1-like domain-containing protein</fullName>
    </recommendedName>
</protein>
<evidence type="ECO:0000313" key="2">
    <source>
        <dbReference type="EMBL" id="KAF2262565.1"/>
    </source>
</evidence>
<reference evidence="3" key="1">
    <citation type="journal article" date="2020" name="Stud. Mycol.">
        <title>101 Dothideomycetes genomes: A test case for predicting lifestyles and emergence of pathogens.</title>
        <authorList>
            <person name="Haridas S."/>
            <person name="Albert R."/>
            <person name="Binder M."/>
            <person name="Bloem J."/>
            <person name="LaButti K."/>
            <person name="Salamov A."/>
            <person name="Andreopoulos B."/>
            <person name="Baker S."/>
            <person name="Barry K."/>
            <person name="Bills G."/>
            <person name="Bluhm B."/>
            <person name="Cannon C."/>
            <person name="Castanera R."/>
            <person name="Culley D."/>
            <person name="Daum C."/>
            <person name="Ezra D."/>
            <person name="Gonzalez J."/>
            <person name="Henrissat B."/>
            <person name="Kuo A."/>
            <person name="Liang C."/>
            <person name="Lipzen A."/>
            <person name="Lutzoni F."/>
            <person name="Magnuson J."/>
            <person name="Mondo S."/>
            <person name="Nolan M."/>
            <person name="Ohm R."/>
            <person name="Pangilinan J."/>
            <person name="Park H.-J."/>
            <person name="Ramirez L."/>
            <person name="Alfaro M."/>
            <person name="Sun H."/>
            <person name="Tritt A."/>
            <person name="Yoshinaga Y."/>
            <person name="Zwiers L.-H."/>
            <person name="Turgeon B."/>
            <person name="Goodwin S."/>
            <person name="Spatafora J."/>
            <person name="Crous P."/>
            <person name="Grigoriev I."/>
        </authorList>
    </citation>
    <scope>NUCLEOTIDE SEQUENCE [LARGE SCALE GENOMIC DNA]</scope>
    <source>
        <strain evidence="3">CBS 304.66</strain>
    </source>
</reference>
<dbReference type="Proteomes" id="UP000800093">
    <property type="component" value="Unassembled WGS sequence"/>
</dbReference>
<proteinExistence type="predicted"/>
<dbReference type="EMBL" id="ML986639">
    <property type="protein sequence ID" value="KAF2262565.1"/>
    <property type="molecule type" value="Genomic_DNA"/>
</dbReference>
<dbReference type="InterPro" id="IPR012942">
    <property type="entry name" value="SRR1-like"/>
</dbReference>
<evidence type="ECO:0000313" key="3">
    <source>
        <dbReference type="Proteomes" id="UP000800093"/>
    </source>
</evidence>